<organism evidence="12 13">
    <name type="scientific">Micromonospora craterilacus</name>
    <dbReference type="NCBI Taxonomy" id="1655439"/>
    <lineage>
        <taxon>Bacteria</taxon>
        <taxon>Bacillati</taxon>
        <taxon>Actinomycetota</taxon>
        <taxon>Actinomycetes</taxon>
        <taxon>Micromonosporales</taxon>
        <taxon>Micromonosporaceae</taxon>
        <taxon>Micromonospora</taxon>
    </lineage>
</organism>
<dbReference type="PROSITE" id="PS00768">
    <property type="entry name" value="TRANSTHYRETIN_1"/>
    <property type="match status" value="1"/>
</dbReference>
<comment type="catalytic activity">
    <reaction evidence="1">
        <text>ATP + protein L-histidine = ADP + protein N-phospho-L-histidine.</text>
        <dbReference type="EC" id="2.7.13.3"/>
    </reaction>
</comment>
<evidence type="ECO:0000313" key="12">
    <source>
        <dbReference type="EMBL" id="PZG07640.1"/>
    </source>
</evidence>
<sequence>MWAKDATVAGVAAAATVYRISVTSLQPGDRSADGWAYGIGLAMALSLLARRRWPAATMAAVAALWLTYHILDYPGGAPAVPVWVALYSAAAAPKRVRAMAVAVTLIASDLQGRVVVHQLDPFDGALDGSTAVFVAALLLGEAARSRRAWQAETRARLALLAAERDRATAQRLAEQRVHIAQELHDITAHTIAVIGVQAGVAADLLDDSPARARTALDTVRAASREAMADLRSAVGVLRDGTPTGAAAAQQPAPGLERLPQMLEACAAGDGPAVAVTYQGERRPLPRAVETTAYRIAQESLTNVLRHAAARRADITLDYRPDGLRLDIRDDGRRSGSGGPSPRIEGEGG</sequence>
<dbReference type="InterPro" id="IPR023418">
    <property type="entry name" value="Thyroxine_BS"/>
</dbReference>
<dbReference type="Gene3D" id="1.20.5.1930">
    <property type="match status" value="1"/>
</dbReference>
<evidence type="ECO:0000256" key="1">
    <source>
        <dbReference type="ARBA" id="ARBA00000085"/>
    </source>
</evidence>
<dbReference type="GO" id="GO:0016020">
    <property type="term" value="C:membrane"/>
    <property type="evidence" value="ECO:0007669"/>
    <property type="project" value="InterPro"/>
</dbReference>
<dbReference type="SUPFAM" id="SSF55874">
    <property type="entry name" value="ATPase domain of HSP90 chaperone/DNA topoisomerase II/histidine kinase"/>
    <property type="match status" value="1"/>
</dbReference>
<evidence type="ECO:0000256" key="3">
    <source>
        <dbReference type="ARBA" id="ARBA00022553"/>
    </source>
</evidence>
<keyword evidence="4" id="KW-0808">Transferase</keyword>
<reference evidence="12 13" key="1">
    <citation type="submission" date="2018-01" db="EMBL/GenBank/DDBJ databases">
        <title>Draft genome sequence of Jishengella sp. NA12.</title>
        <authorList>
            <person name="Sahin N."/>
            <person name="Ay H."/>
            <person name="Saygin H."/>
        </authorList>
    </citation>
    <scope>NUCLEOTIDE SEQUENCE [LARGE SCALE GENOMIC DNA]</scope>
    <source>
        <strain evidence="12 13">NA12</strain>
    </source>
</reference>
<dbReference type="Gene3D" id="3.30.565.10">
    <property type="entry name" value="Histidine kinase-like ATPase, C-terminal domain"/>
    <property type="match status" value="1"/>
</dbReference>
<dbReference type="InterPro" id="IPR050482">
    <property type="entry name" value="Sensor_HK_TwoCompSys"/>
</dbReference>
<keyword evidence="8" id="KW-0902">Two-component regulatory system</keyword>
<protein>
    <recommendedName>
        <fullName evidence="2">histidine kinase</fullName>
        <ecNumber evidence="2">2.7.13.3</ecNumber>
    </recommendedName>
</protein>
<dbReference type="Proteomes" id="UP000248924">
    <property type="component" value="Unassembled WGS sequence"/>
</dbReference>
<evidence type="ECO:0000313" key="13">
    <source>
        <dbReference type="Proteomes" id="UP000248924"/>
    </source>
</evidence>
<dbReference type="GO" id="GO:0046983">
    <property type="term" value="F:protein dimerization activity"/>
    <property type="evidence" value="ECO:0007669"/>
    <property type="project" value="InterPro"/>
</dbReference>
<keyword evidence="6 12" id="KW-0418">Kinase</keyword>
<keyword evidence="3" id="KW-0597">Phosphoprotein</keyword>
<name>A0A2W2E2B9_9ACTN</name>
<evidence type="ECO:0000256" key="5">
    <source>
        <dbReference type="ARBA" id="ARBA00022741"/>
    </source>
</evidence>
<evidence type="ECO:0000259" key="10">
    <source>
        <dbReference type="Pfam" id="PF07730"/>
    </source>
</evidence>
<dbReference type="EMBL" id="POTY01000313">
    <property type="protein sequence ID" value="PZG07640.1"/>
    <property type="molecule type" value="Genomic_DNA"/>
</dbReference>
<dbReference type="EC" id="2.7.13.3" evidence="2"/>
<dbReference type="GO" id="GO:0000155">
    <property type="term" value="F:phosphorelay sensor kinase activity"/>
    <property type="evidence" value="ECO:0007669"/>
    <property type="project" value="InterPro"/>
</dbReference>
<feature type="non-terminal residue" evidence="12">
    <location>
        <position position="348"/>
    </location>
</feature>
<feature type="region of interest" description="Disordered" evidence="9">
    <location>
        <begin position="323"/>
        <end position="348"/>
    </location>
</feature>
<keyword evidence="5" id="KW-0547">Nucleotide-binding</keyword>
<feature type="domain" description="Signal transduction histidine kinase subgroup 3 dimerisation and phosphoacceptor" evidence="10">
    <location>
        <begin position="176"/>
        <end position="240"/>
    </location>
</feature>
<dbReference type="PANTHER" id="PTHR24421">
    <property type="entry name" value="NITRATE/NITRITE SENSOR PROTEIN NARX-RELATED"/>
    <property type="match status" value="1"/>
</dbReference>
<dbReference type="InterPro" id="IPR011712">
    <property type="entry name" value="Sig_transdc_His_kin_sub3_dim/P"/>
</dbReference>
<keyword evidence="13" id="KW-1185">Reference proteome</keyword>
<gene>
    <name evidence="12" type="ORF">C1I95_30780</name>
</gene>
<evidence type="ECO:0000259" key="11">
    <source>
        <dbReference type="Pfam" id="PF23539"/>
    </source>
</evidence>
<evidence type="ECO:0000256" key="4">
    <source>
        <dbReference type="ARBA" id="ARBA00022679"/>
    </source>
</evidence>
<dbReference type="PANTHER" id="PTHR24421:SF10">
    <property type="entry name" value="NITRATE_NITRITE SENSOR PROTEIN NARQ"/>
    <property type="match status" value="1"/>
</dbReference>
<evidence type="ECO:0000256" key="2">
    <source>
        <dbReference type="ARBA" id="ARBA00012438"/>
    </source>
</evidence>
<dbReference type="GO" id="GO:0005524">
    <property type="term" value="F:ATP binding"/>
    <property type="evidence" value="ECO:0007669"/>
    <property type="project" value="UniProtKB-KW"/>
</dbReference>
<dbReference type="InterPro" id="IPR055558">
    <property type="entry name" value="DUF7134"/>
</dbReference>
<evidence type="ECO:0000256" key="7">
    <source>
        <dbReference type="ARBA" id="ARBA00022840"/>
    </source>
</evidence>
<dbReference type="Pfam" id="PF23539">
    <property type="entry name" value="DUF7134"/>
    <property type="match status" value="1"/>
</dbReference>
<dbReference type="Pfam" id="PF07730">
    <property type="entry name" value="HisKA_3"/>
    <property type="match status" value="1"/>
</dbReference>
<comment type="caution">
    <text evidence="12">The sequence shown here is derived from an EMBL/GenBank/DDBJ whole genome shotgun (WGS) entry which is preliminary data.</text>
</comment>
<evidence type="ECO:0000256" key="8">
    <source>
        <dbReference type="ARBA" id="ARBA00023012"/>
    </source>
</evidence>
<proteinExistence type="predicted"/>
<evidence type="ECO:0000256" key="9">
    <source>
        <dbReference type="SAM" id="MobiDB-lite"/>
    </source>
</evidence>
<feature type="domain" description="DUF7134" evidence="11">
    <location>
        <begin position="7"/>
        <end position="147"/>
    </location>
</feature>
<feature type="compositionally biased region" description="Basic and acidic residues" evidence="9">
    <location>
        <begin position="323"/>
        <end position="333"/>
    </location>
</feature>
<dbReference type="CDD" id="cd16917">
    <property type="entry name" value="HATPase_UhpB-NarQ-NarX-like"/>
    <property type="match status" value="1"/>
</dbReference>
<keyword evidence="7" id="KW-0067">ATP-binding</keyword>
<evidence type="ECO:0000256" key="6">
    <source>
        <dbReference type="ARBA" id="ARBA00022777"/>
    </source>
</evidence>
<dbReference type="InterPro" id="IPR036890">
    <property type="entry name" value="HATPase_C_sf"/>
</dbReference>
<dbReference type="AlphaFoldDB" id="A0A2W2E2B9"/>
<accession>A0A2W2E2B9</accession>